<dbReference type="InterPro" id="IPR039430">
    <property type="entry name" value="Thymidylate_kin-like_dom"/>
</dbReference>
<comment type="catalytic activity">
    <reaction evidence="7 8">
        <text>dTMP + ATP = dTDP + ADP</text>
        <dbReference type="Rhea" id="RHEA:13517"/>
        <dbReference type="ChEBI" id="CHEBI:30616"/>
        <dbReference type="ChEBI" id="CHEBI:58369"/>
        <dbReference type="ChEBI" id="CHEBI:63528"/>
        <dbReference type="ChEBI" id="CHEBI:456216"/>
        <dbReference type="EC" id="2.7.4.9"/>
    </reaction>
</comment>
<keyword evidence="4 8" id="KW-0547">Nucleotide-binding</keyword>
<keyword evidence="2 8" id="KW-0808">Transferase</keyword>
<dbReference type="AlphaFoldDB" id="A0A0G0JCZ2"/>
<evidence type="ECO:0000256" key="3">
    <source>
        <dbReference type="ARBA" id="ARBA00022727"/>
    </source>
</evidence>
<comment type="similarity">
    <text evidence="1 8">Belongs to the thymidylate kinase family.</text>
</comment>
<sequence length="233" mass="27287">MFIVIEGIDGAGCETQAKNLSELLGHSGKRPSDSEGARPESANNDSGVVAPLLPRMTNVSLIKYPDYDRNVGKLIKEFLYQNKDLTAEQQFLLYTMQFIMDSQMIAEKRKNEIVIADRYFTTTLCYQTLEGVDMKMALDYAKNFKIEIPDMVFYLNVDPDIAIQRKGGEDKEKNRREKDFEFIRRTHKQYDYLVKNQVWTKWINIDGNKCIEEITKDIYNKIINNKFLNIYYW</sequence>
<dbReference type="GO" id="GO:0004798">
    <property type="term" value="F:dTMP kinase activity"/>
    <property type="evidence" value="ECO:0007669"/>
    <property type="project" value="UniProtKB-UniRule"/>
</dbReference>
<dbReference type="EC" id="2.7.4.9" evidence="8"/>
<dbReference type="HAMAP" id="MF_00165">
    <property type="entry name" value="Thymidylate_kinase"/>
    <property type="match status" value="1"/>
</dbReference>
<dbReference type="PANTHER" id="PTHR10344:SF4">
    <property type="entry name" value="UMP-CMP KINASE 2, MITOCHONDRIAL"/>
    <property type="match status" value="1"/>
</dbReference>
<keyword evidence="5 8" id="KW-0418">Kinase</keyword>
<evidence type="ECO:0000313" key="12">
    <source>
        <dbReference type="Proteomes" id="UP000034917"/>
    </source>
</evidence>
<dbReference type="GO" id="GO:0005524">
    <property type="term" value="F:ATP binding"/>
    <property type="evidence" value="ECO:0007669"/>
    <property type="project" value="UniProtKB-UniRule"/>
</dbReference>
<evidence type="ECO:0000256" key="6">
    <source>
        <dbReference type="ARBA" id="ARBA00022840"/>
    </source>
</evidence>
<gene>
    <name evidence="8" type="primary">tmk</name>
    <name evidence="11" type="ORF">US40_C0004G0076</name>
</gene>
<evidence type="ECO:0000256" key="2">
    <source>
        <dbReference type="ARBA" id="ARBA00022679"/>
    </source>
</evidence>
<evidence type="ECO:0000259" key="10">
    <source>
        <dbReference type="Pfam" id="PF02223"/>
    </source>
</evidence>
<feature type="domain" description="Thymidylate kinase-like" evidence="10">
    <location>
        <begin position="57"/>
        <end position="218"/>
    </location>
</feature>
<comment type="caution">
    <text evidence="11">The sequence shown here is derived from an EMBL/GenBank/DDBJ whole genome shotgun (WGS) entry which is preliminary data.</text>
</comment>
<organism evidence="11 12">
    <name type="scientific">Candidatus Roizmanbacteria bacterium GW2011_GWC2_37_13</name>
    <dbReference type="NCBI Taxonomy" id="1618486"/>
    <lineage>
        <taxon>Bacteria</taxon>
        <taxon>Candidatus Roizmaniibacteriota</taxon>
    </lineage>
</organism>
<comment type="function">
    <text evidence="8">Phosphorylation of dTMP to form dTDP in both de novo and salvage pathways of dTTP synthesis.</text>
</comment>
<dbReference type="SUPFAM" id="SSF52540">
    <property type="entry name" value="P-loop containing nucleoside triphosphate hydrolases"/>
    <property type="match status" value="1"/>
</dbReference>
<dbReference type="Gene3D" id="3.40.50.300">
    <property type="entry name" value="P-loop containing nucleotide triphosphate hydrolases"/>
    <property type="match status" value="1"/>
</dbReference>
<evidence type="ECO:0000256" key="9">
    <source>
        <dbReference type="SAM" id="MobiDB-lite"/>
    </source>
</evidence>
<evidence type="ECO:0000256" key="4">
    <source>
        <dbReference type="ARBA" id="ARBA00022741"/>
    </source>
</evidence>
<evidence type="ECO:0000313" key="11">
    <source>
        <dbReference type="EMBL" id="KKQ26041.1"/>
    </source>
</evidence>
<dbReference type="InterPro" id="IPR018094">
    <property type="entry name" value="Thymidylate_kinase"/>
</dbReference>
<accession>A0A0G0JCZ2</accession>
<keyword evidence="3 8" id="KW-0545">Nucleotide biosynthesis</keyword>
<name>A0A0G0JCZ2_9BACT</name>
<evidence type="ECO:0000256" key="7">
    <source>
        <dbReference type="ARBA" id="ARBA00048743"/>
    </source>
</evidence>
<dbReference type="GO" id="GO:0006227">
    <property type="term" value="P:dUDP biosynthetic process"/>
    <property type="evidence" value="ECO:0007669"/>
    <property type="project" value="TreeGrafter"/>
</dbReference>
<dbReference type="EMBL" id="LBSV01000004">
    <property type="protein sequence ID" value="KKQ26041.1"/>
    <property type="molecule type" value="Genomic_DNA"/>
</dbReference>
<protein>
    <recommendedName>
        <fullName evidence="8">Thymidylate kinase</fullName>
        <ecNumber evidence="8">2.7.4.9</ecNumber>
    </recommendedName>
    <alternativeName>
        <fullName evidence="8">dTMP kinase</fullName>
    </alternativeName>
</protein>
<dbReference type="PANTHER" id="PTHR10344">
    <property type="entry name" value="THYMIDYLATE KINASE"/>
    <property type="match status" value="1"/>
</dbReference>
<dbReference type="Pfam" id="PF02223">
    <property type="entry name" value="Thymidylate_kin"/>
    <property type="match status" value="1"/>
</dbReference>
<comment type="caution">
    <text evidence="8">Lacks conserved residue(s) required for the propagation of feature annotation.</text>
</comment>
<dbReference type="Proteomes" id="UP000034917">
    <property type="component" value="Unassembled WGS sequence"/>
</dbReference>
<dbReference type="GO" id="GO:0005737">
    <property type="term" value="C:cytoplasm"/>
    <property type="evidence" value="ECO:0007669"/>
    <property type="project" value="TreeGrafter"/>
</dbReference>
<evidence type="ECO:0000256" key="1">
    <source>
        <dbReference type="ARBA" id="ARBA00009776"/>
    </source>
</evidence>
<feature type="region of interest" description="Disordered" evidence="9">
    <location>
        <begin position="24"/>
        <end position="48"/>
    </location>
</feature>
<keyword evidence="6 8" id="KW-0067">ATP-binding</keyword>
<dbReference type="CDD" id="cd01672">
    <property type="entry name" value="TMPK"/>
    <property type="match status" value="1"/>
</dbReference>
<proteinExistence type="inferred from homology"/>
<dbReference type="PATRIC" id="fig|1618486.3.peg.435"/>
<evidence type="ECO:0000256" key="5">
    <source>
        <dbReference type="ARBA" id="ARBA00022777"/>
    </source>
</evidence>
<dbReference type="GO" id="GO:0006233">
    <property type="term" value="P:dTDP biosynthetic process"/>
    <property type="evidence" value="ECO:0007669"/>
    <property type="project" value="InterPro"/>
</dbReference>
<dbReference type="InterPro" id="IPR027417">
    <property type="entry name" value="P-loop_NTPase"/>
</dbReference>
<reference evidence="11 12" key="1">
    <citation type="journal article" date="2015" name="Nature">
        <title>rRNA introns, odd ribosomes, and small enigmatic genomes across a large radiation of phyla.</title>
        <authorList>
            <person name="Brown C.T."/>
            <person name="Hug L.A."/>
            <person name="Thomas B.C."/>
            <person name="Sharon I."/>
            <person name="Castelle C.J."/>
            <person name="Singh A."/>
            <person name="Wilkins M.J."/>
            <person name="Williams K.H."/>
            <person name="Banfield J.F."/>
        </authorList>
    </citation>
    <scope>NUCLEOTIDE SEQUENCE [LARGE SCALE GENOMIC DNA]</scope>
</reference>
<dbReference type="GO" id="GO:0006235">
    <property type="term" value="P:dTTP biosynthetic process"/>
    <property type="evidence" value="ECO:0007669"/>
    <property type="project" value="UniProtKB-UniRule"/>
</dbReference>
<evidence type="ECO:0000256" key="8">
    <source>
        <dbReference type="HAMAP-Rule" id="MF_00165"/>
    </source>
</evidence>